<evidence type="ECO:0000256" key="2">
    <source>
        <dbReference type="SAM" id="Phobius"/>
    </source>
</evidence>
<accession>A0A8S0P8G8</accession>
<name>A0A8S0P8G8_OLEEU</name>
<keyword evidence="2" id="KW-0812">Transmembrane</keyword>
<evidence type="ECO:0000313" key="4">
    <source>
        <dbReference type="Proteomes" id="UP000594638"/>
    </source>
</evidence>
<feature type="transmembrane region" description="Helical" evidence="2">
    <location>
        <begin position="136"/>
        <end position="158"/>
    </location>
</feature>
<dbReference type="OrthoDB" id="1929367at2759"/>
<feature type="region of interest" description="Disordered" evidence="1">
    <location>
        <begin position="1"/>
        <end position="36"/>
    </location>
</feature>
<dbReference type="EMBL" id="CACTIH010000011">
    <property type="protein sequence ID" value="CAA2934186.1"/>
    <property type="molecule type" value="Genomic_DNA"/>
</dbReference>
<protein>
    <submittedName>
        <fullName evidence="3">Uncharacterized protein</fullName>
    </submittedName>
</protein>
<keyword evidence="4" id="KW-1185">Reference proteome</keyword>
<feature type="compositionally biased region" description="Basic and acidic residues" evidence="1">
    <location>
        <begin position="48"/>
        <end position="62"/>
    </location>
</feature>
<evidence type="ECO:0000313" key="3">
    <source>
        <dbReference type="EMBL" id="CAA2934186.1"/>
    </source>
</evidence>
<dbReference type="Proteomes" id="UP000594638">
    <property type="component" value="Unassembled WGS sequence"/>
</dbReference>
<dbReference type="Gramene" id="OE9A100435T1">
    <property type="protein sequence ID" value="OE9A100435C1"/>
    <property type="gene ID" value="OE9A100435"/>
</dbReference>
<comment type="caution">
    <text evidence="3">The sequence shown here is derived from an EMBL/GenBank/DDBJ whole genome shotgun (WGS) entry which is preliminary data.</text>
</comment>
<dbReference type="PANTHER" id="PTHR35707">
    <property type="entry name" value="OS06G0608100 PROTEIN"/>
    <property type="match status" value="1"/>
</dbReference>
<sequence>MDAITGDTKNHPLNENSEGGSNGGTTMALQKKRSRRVSFAEMTSVHFFDRDDEFKESPRTDTAKPLGNLGNDLGFDGQLEEPRDSEGGDDDDNDEEMVMRRSFLRPMESPTPGSTIGPATSNDGKCLHFVHHAACLGLPTLFSYLLCVLIISLLRILIAFEGISLKASVGPASTIKISFKLNNGNTIKNFPSMDACSAFEFVFNAVIKRKYAGVRTLVTSSLLGTGLEVLEEVQLAQLELPNLNQSSFYCLSVEQLHLQTCFVKFISGRKVTLTLVLFEARNIPFRGPSIAFGNSSSRVTIFI</sequence>
<dbReference type="AlphaFoldDB" id="A0A8S0P8G8"/>
<feature type="region of interest" description="Disordered" evidence="1">
    <location>
        <begin position="48"/>
        <end position="95"/>
    </location>
</feature>
<organism evidence="3 4">
    <name type="scientific">Olea europaea subsp. europaea</name>
    <dbReference type="NCBI Taxonomy" id="158383"/>
    <lineage>
        <taxon>Eukaryota</taxon>
        <taxon>Viridiplantae</taxon>
        <taxon>Streptophyta</taxon>
        <taxon>Embryophyta</taxon>
        <taxon>Tracheophyta</taxon>
        <taxon>Spermatophyta</taxon>
        <taxon>Magnoliopsida</taxon>
        <taxon>eudicotyledons</taxon>
        <taxon>Gunneridae</taxon>
        <taxon>Pentapetalae</taxon>
        <taxon>asterids</taxon>
        <taxon>lamiids</taxon>
        <taxon>Lamiales</taxon>
        <taxon>Oleaceae</taxon>
        <taxon>Oleeae</taxon>
        <taxon>Olea</taxon>
    </lineage>
</organism>
<feature type="compositionally biased region" description="Low complexity" evidence="1">
    <location>
        <begin position="66"/>
        <end position="77"/>
    </location>
</feature>
<proteinExistence type="predicted"/>
<keyword evidence="2" id="KW-1133">Transmembrane helix</keyword>
<gene>
    <name evidence="3" type="ORF">OLEA9_A100435</name>
</gene>
<dbReference type="PANTHER" id="PTHR35707:SF1">
    <property type="entry name" value="SPC7 KINETOCHORE PROTEIN DOMAIN-CONTAINING PROTEIN"/>
    <property type="match status" value="1"/>
</dbReference>
<reference evidence="3 4" key="1">
    <citation type="submission" date="2019-12" db="EMBL/GenBank/DDBJ databases">
        <authorList>
            <person name="Alioto T."/>
            <person name="Alioto T."/>
            <person name="Gomez Garrido J."/>
        </authorList>
    </citation>
    <scope>NUCLEOTIDE SEQUENCE [LARGE SCALE GENOMIC DNA]</scope>
</reference>
<evidence type="ECO:0000256" key="1">
    <source>
        <dbReference type="SAM" id="MobiDB-lite"/>
    </source>
</evidence>
<keyword evidence="2" id="KW-0472">Membrane</keyword>